<accession>A0AAQ3SUA5</accession>
<evidence type="ECO:0000313" key="2">
    <source>
        <dbReference type="EMBL" id="WVZ60484.1"/>
    </source>
</evidence>
<dbReference type="AlphaFoldDB" id="A0AAQ3SUA5"/>
<proteinExistence type="predicted"/>
<dbReference type="PANTHER" id="PTHR13211:SF0">
    <property type="entry name" value="TELOMERASE CAJAL BODY PROTEIN 1"/>
    <property type="match status" value="1"/>
</dbReference>
<dbReference type="PANTHER" id="PTHR13211">
    <property type="entry name" value="TELOMERASE CAJAL BODY PROTEIN 1"/>
    <property type="match status" value="1"/>
</dbReference>
<feature type="region of interest" description="Disordered" evidence="1">
    <location>
        <begin position="1"/>
        <end position="20"/>
    </location>
</feature>
<reference evidence="2 3" key="1">
    <citation type="submission" date="2024-02" db="EMBL/GenBank/DDBJ databases">
        <title>High-quality chromosome-scale genome assembly of Pensacola bahiagrass (Paspalum notatum Flugge var. saurae).</title>
        <authorList>
            <person name="Vega J.M."/>
            <person name="Podio M."/>
            <person name="Orjuela J."/>
            <person name="Siena L.A."/>
            <person name="Pessino S.C."/>
            <person name="Combes M.C."/>
            <person name="Mariac C."/>
            <person name="Albertini E."/>
            <person name="Pupilli F."/>
            <person name="Ortiz J.P.A."/>
            <person name="Leblanc O."/>
        </authorList>
    </citation>
    <scope>NUCLEOTIDE SEQUENCE [LARGE SCALE GENOMIC DNA]</scope>
    <source>
        <strain evidence="2">R1</strain>
        <tissue evidence="2">Leaf</tissue>
    </source>
</reference>
<evidence type="ECO:0000313" key="3">
    <source>
        <dbReference type="Proteomes" id="UP001341281"/>
    </source>
</evidence>
<dbReference type="InterPro" id="IPR051150">
    <property type="entry name" value="SWT21/TCAB1_mRNA_Telomere"/>
</dbReference>
<keyword evidence="3" id="KW-1185">Reference proteome</keyword>
<dbReference type="InterPro" id="IPR036322">
    <property type="entry name" value="WD40_repeat_dom_sf"/>
</dbReference>
<sequence>MAAAQEEEAAAPPGGAEVEATVMEEAAVDGQETEAGAEYSWPQLRFDRPPRRLYHFARQFRHAASAGSNSGGENFLKGVKWSPDGSSFLTSSDDNSLRLFYLPEEAYSAGEHAAEAAAGGEDSYGAFLHVNEGEPVYDFCWYPCMSLSDPATCVFASTSRDHPIHLWDATSGELRCTYRAYDAMDEITAALSISFNSTGSKLFAGYNKAIRVFDVHRPGRDFDQYSLLKGGEGPTGIISSISFSPQNGMLAVGSYSQTTAVYAESNMEPLYVLHGQLGGVTQVLFSKDGNYLYTAGRKDPYILCWDIRNTVDIVYKLYRPADTTNQRIYFDIEPCGRHLATGGQDGMVHVYDLQGGQWVTGFQAAADTVNGFSFHPFLPFAVTSSGHRRFGMHDEFEEELNLAGDENCCSVWMFSSSQET</sequence>
<organism evidence="2 3">
    <name type="scientific">Paspalum notatum var. saurae</name>
    <dbReference type="NCBI Taxonomy" id="547442"/>
    <lineage>
        <taxon>Eukaryota</taxon>
        <taxon>Viridiplantae</taxon>
        <taxon>Streptophyta</taxon>
        <taxon>Embryophyta</taxon>
        <taxon>Tracheophyta</taxon>
        <taxon>Spermatophyta</taxon>
        <taxon>Magnoliopsida</taxon>
        <taxon>Liliopsida</taxon>
        <taxon>Poales</taxon>
        <taxon>Poaceae</taxon>
        <taxon>PACMAD clade</taxon>
        <taxon>Panicoideae</taxon>
        <taxon>Andropogonodae</taxon>
        <taxon>Paspaleae</taxon>
        <taxon>Paspalinae</taxon>
        <taxon>Paspalum</taxon>
    </lineage>
</organism>
<evidence type="ECO:0008006" key="4">
    <source>
        <dbReference type="Google" id="ProtNLM"/>
    </source>
</evidence>
<evidence type="ECO:0000256" key="1">
    <source>
        <dbReference type="SAM" id="MobiDB-lite"/>
    </source>
</evidence>
<feature type="compositionally biased region" description="Low complexity" evidence="1">
    <location>
        <begin position="10"/>
        <end position="20"/>
    </location>
</feature>
<dbReference type="Gene3D" id="2.130.10.10">
    <property type="entry name" value="YVTN repeat-like/Quinoprotein amine dehydrogenase"/>
    <property type="match status" value="1"/>
</dbReference>
<dbReference type="SMART" id="SM00320">
    <property type="entry name" value="WD40"/>
    <property type="match status" value="6"/>
</dbReference>
<dbReference type="SUPFAM" id="SSF50978">
    <property type="entry name" value="WD40 repeat-like"/>
    <property type="match status" value="1"/>
</dbReference>
<dbReference type="Proteomes" id="UP001341281">
    <property type="component" value="Chromosome 02"/>
</dbReference>
<dbReference type="Pfam" id="PF00400">
    <property type="entry name" value="WD40"/>
    <property type="match status" value="3"/>
</dbReference>
<gene>
    <name evidence="2" type="ORF">U9M48_010498</name>
</gene>
<dbReference type="EMBL" id="CP144746">
    <property type="protein sequence ID" value="WVZ60484.1"/>
    <property type="molecule type" value="Genomic_DNA"/>
</dbReference>
<protein>
    <recommendedName>
        <fullName evidence="4">Telomerase Cajal body protein 1</fullName>
    </recommendedName>
</protein>
<name>A0AAQ3SUA5_PASNO</name>
<dbReference type="InterPro" id="IPR001680">
    <property type="entry name" value="WD40_rpt"/>
</dbReference>
<dbReference type="InterPro" id="IPR015943">
    <property type="entry name" value="WD40/YVTN_repeat-like_dom_sf"/>
</dbReference>